<dbReference type="Proteomes" id="UP000790347">
    <property type="component" value="Unassembled WGS sequence"/>
</dbReference>
<evidence type="ECO:0000313" key="4">
    <source>
        <dbReference type="Proteomes" id="UP000790347"/>
    </source>
</evidence>
<evidence type="ECO:0000256" key="1">
    <source>
        <dbReference type="SAM" id="Phobius"/>
    </source>
</evidence>
<keyword evidence="1" id="KW-0812">Transmembrane</keyword>
<reference evidence="2" key="2">
    <citation type="submission" date="2020-06" db="EMBL/GenBank/DDBJ databases">
        <authorList>
            <person name="Ji K."/>
            <person name="Li J."/>
        </authorList>
    </citation>
    <scope>NUCLEOTIDE SEQUENCE</scope>
    <source>
        <strain evidence="2">JKM2019</strain>
        <tissue evidence="2">Whole body</tissue>
    </source>
</reference>
<accession>A0A922I1G0</accession>
<dbReference type="Proteomes" id="UP000828236">
    <property type="component" value="Unassembled WGS sequence"/>
</dbReference>
<feature type="transmembrane region" description="Helical" evidence="1">
    <location>
        <begin position="28"/>
        <end position="46"/>
    </location>
</feature>
<keyword evidence="4" id="KW-1185">Reference proteome</keyword>
<dbReference type="AlphaFoldDB" id="A0A922I1G0"/>
<reference evidence="3" key="1">
    <citation type="submission" date="2013-05" db="EMBL/GenBank/DDBJ databases">
        <authorList>
            <person name="Yim A.K.Y."/>
            <person name="Chan T.F."/>
            <person name="Ji K.M."/>
            <person name="Liu X.Y."/>
            <person name="Zhou J.W."/>
            <person name="Li R.Q."/>
            <person name="Yang K.Y."/>
            <person name="Li J."/>
            <person name="Li M."/>
            <person name="Law P.T.W."/>
            <person name="Wu Y.L."/>
            <person name="Cai Z.L."/>
            <person name="Qin H."/>
            <person name="Bao Y."/>
            <person name="Leung R.K.K."/>
            <person name="Ng P.K.S."/>
            <person name="Zou J."/>
            <person name="Zhong X.J."/>
            <person name="Ran P.X."/>
            <person name="Zhong N.S."/>
            <person name="Liu Z.G."/>
            <person name="Tsui S.K.W."/>
        </authorList>
    </citation>
    <scope>NUCLEOTIDE SEQUENCE</scope>
    <source>
        <strain evidence="3">Derf</strain>
        <tissue evidence="3">Whole organism</tissue>
    </source>
</reference>
<feature type="transmembrane region" description="Helical" evidence="1">
    <location>
        <begin position="181"/>
        <end position="209"/>
    </location>
</feature>
<keyword evidence="1" id="KW-1133">Transmembrane helix</keyword>
<evidence type="ECO:0000313" key="3">
    <source>
        <dbReference type="EMBL" id="KAH9520747.1"/>
    </source>
</evidence>
<gene>
    <name evidence="3" type="ORF">DERF_004437</name>
    <name evidence="2" type="ORF">HUG17_0540</name>
</gene>
<feature type="transmembrane region" description="Helical" evidence="1">
    <location>
        <begin position="419"/>
        <end position="438"/>
    </location>
</feature>
<feature type="transmembrane region" description="Helical" evidence="1">
    <location>
        <begin position="309"/>
        <end position="329"/>
    </location>
</feature>
<keyword evidence="1" id="KW-0472">Membrane</keyword>
<feature type="transmembrane region" description="Helical" evidence="1">
    <location>
        <begin position="215"/>
        <end position="235"/>
    </location>
</feature>
<sequence>MLEQLKFYQKFKQLLCPSHHRWWTNELYLLWSLAIRFAIIVIITFMDESVLREYCHYDTMAAFMFNYENLQHLNMIQLNCLSDHKTITWKSLYDISNQNYDYYLYCRYKSTSPSRSTKLKITTACHRWHSNLIGFLFNGRNYCYSKLIGQIDLTKFKQTRLTIFKYADVEQRIPLVLVMKIAEYVSVFFTIIIFVATFIPGSFFYLLFIMKHTSIQWPIGLFNIICFLYLGHILIRNMILYFNFSTFNTVFYRTRMKFLKQKLQRIIFDQQKKSYRNCLNCLHLKKFQYEHQHMTSCLMIGGIDVWNSVFLMGLIANIPVNVLFNYQLLFGNNPLRTQQTYLGFVFTQSSIFGIILFITATINSHFHTFKHHLPSLQLQTNQLTLKWQILEFYERLVNDYGAEFGWYIGKIAVINFNNCVQILFSYLSIMMIMFKFFIKNNIKF</sequence>
<dbReference type="EMBL" id="ASGP02000002">
    <property type="protein sequence ID" value="KAH9520747.1"/>
    <property type="molecule type" value="Genomic_DNA"/>
</dbReference>
<name>A0A922I1G0_DERFA</name>
<organism evidence="3 4">
    <name type="scientific">Dermatophagoides farinae</name>
    <name type="common">American house dust mite</name>
    <dbReference type="NCBI Taxonomy" id="6954"/>
    <lineage>
        <taxon>Eukaryota</taxon>
        <taxon>Metazoa</taxon>
        <taxon>Ecdysozoa</taxon>
        <taxon>Arthropoda</taxon>
        <taxon>Chelicerata</taxon>
        <taxon>Arachnida</taxon>
        <taxon>Acari</taxon>
        <taxon>Acariformes</taxon>
        <taxon>Sarcoptiformes</taxon>
        <taxon>Astigmata</taxon>
        <taxon>Psoroptidia</taxon>
        <taxon>Analgoidea</taxon>
        <taxon>Pyroglyphidae</taxon>
        <taxon>Dermatophagoidinae</taxon>
        <taxon>Dermatophagoides</taxon>
    </lineage>
</organism>
<reference evidence="3" key="4">
    <citation type="journal article" date="2022" name="Res Sq">
        <title>Comparative Genomics Reveals Insights into the Divergent Evolution of Astigmatic Mites and Household Pest Adaptations.</title>
        <authorList>
            <person name="Xiong Q."/>
            <person name="Wan A.T.-Y."/>
            <person name="Liu X.-Y."/>
            <person name="Fung C.S.-H."/>
            <person name="Xiao X."/>
            <person name="Malainual N."/>
            <person name="Hou J."/>
            <person name="Wang L."/>
            <person name="Wang M."/>
            <person name="Yang K."/>
            <person name="Cui Y."/>
            <person name="Leung E."/>
            <person name="Nong W."/>
            <person name="Shin S.-K."/>
            <person name="Au S."/>
            <person name="Jeong K.Y."/>
            <person name="Chew F.T."/>
            <person name="Hui J."/>
            <person name="Leung T.F."/>
            <person name="Tungtrongchitr A."/>
            <person name="Zhong N."/>
            <person name="Liu Z."/>
            <person name="Tsui S."/>
        </authorList>
    </citation>
    <scope>NUCLEOTIDE SEQUENCE</scope>
    <source>
        <strain evidence="3">Derf</strain>
        <tissue evidence="3">Whole organism</tissue>
    </source>
</reference>
<protein>
    <submittedName>
        <fullName evidence="3">Uncharacterized protein</fullName>
    </submittedName>
</protein>
<dbReference type="EMBL" id="SDOV01000001">
    <property type="protein sequence ID" value="KAH7645002.1"/>
    <property type="molecule type" value="Genomic_DNA"/>
</dbReference>
<evidence type="ECO:0000313" key="2">
    <source>
        <dbReference type="EMBL" id="KAH7645002.1"/>
    </source>
</evidence>
<proteinExistence type="predicted"/>
<feature type="transmembrane region" description="Helical" evidence="1">
    <location>
        <begin position="341"/>
        <end position="362"/>
    </location>
</feature>
<comment type="caution">
    <text evidence="3">The sequence shown here is derived from an EMBL/GenBank/DDBJ whole genome shotgun (WGS) entry which is preliminary data.</text>
</comment>
<reference evidence="2" key="3">
    <citation type="journal article" date="2021" name="World Allergy Organ. J.">
        <title>Chromosome-level assembly of Dermatophagoides farinae genome and transcriptome reveals two novel allergens Der f 37 and Der f 39.</title>
        <authorList>
            <person name="Chen J."/>
            <person name="Cai Z."/>
            <person name="Fan D."/>
            <person name="Hu J."/>
            <person name="Hou Y."/>
            <person name="He Y."/>
            <person name="Zhang Z."/>
            <person name="Zhao Z."/>
            <person name="Gao P."/>
            <person name="Hu W."/>
            <person name="Sun J."/>
            <person name="Li J."/>
            <person name="Ji K."/>
        </authorList>
    </citation>
    <scope>NUCLEOTIDE SEQUENCE</scope>
    <source>
        <strain evidence="2">JKM2019</strain>
    </source>
</reference>